<reference evidence="4" key="6">
    <citation type="journal article" date="2008" name="Nucleic Acids Res.">
        <title>The rice annotation project database (RAP-DB): 2008 update.</title>
        <authorList>
            <consortium name="The rice annotation project (RAP)"/>
        </authorList>
    </citation>
    <scope>GENOME REANNOTATION</scope>
    <source>
        <strain evidence="4">cv. Nipponbare</strain>
    </source>
</reference>
<evidence type="ECO:0000313" key="2">
    <source>
        <dbReference type="EMBL" id="AAO38455.1"/>
    </source>
</evidence>
<dbReference type="AlphaFoldDB" id="Q10EI3"/>
<evidence type="ECO:0000256" key="1">
    <source>
        <dbReference type="SAM" id="MobiDB-lite"/>
    </source>
</evidence>
<reference evidence="3" key="3">
    <citation type="submission" date="2005-04" db="EMBL/GenBank/DDBJ databases">
        <authorList>
            <person name="Buell R."/>
        </authorList>
    </citation>
    <scope>NUCLEOTIDE SEQUENCE</scope>
</reference>
<gene>
    <name evidence="2" type="ORF">OSJNBb0017F17.7</name>
</gene>
<reference evidence="4" key="2">
    <citation type="journal article" date="2005" name="Nature">
        <title>The map-based sequence of the rice genome.</title>
        <authorList>
            <consortium name="International rice genome sequencing project (IRGSP)"/>
            <person name="Matsumoto T."/>
            <person name="Wu J."/>
            <person name="Kanamori H."/>
            <person name="Katayose Y."/>
            <person name="Fujisawa M."/>
            <person name="Namiki N."/>
            <person name="Mizuno H."/>
            <person name="Yamamoto K."/>
            <person name="Antonio B.A."/>
            <person name="Baba T."/>
            <person name="Sakata K."/>
            <person name="Nagamura Y."/>
            <person name="Aoki H."/>
            <person name="Arikawa K."/>
            <person name="Arita K."/>
            <person name="Bito T."/>
            <person name="Chiden Y."/>
            <person name="Fujitsuka N."/>
            <person name="Fukunaka R."/>
            <person name="Hamada M."/>
            <person name="Harada C."/>
            <person name="Hayashi A."/>
            <person name="Hijishita S."/>
            <person name="Honda M."/>
            <person name="Hosokawa S."/>
            <person name="Ichikawa Y."/>
            <person name="Idonuma A."/>
            <person name="Iijima M."/>
            <person name="Ikeda M."/>
            <person name="Ikeno M."/>
            <person name="Ito K."/>
            <person name="Ito S."/>
            <person name="Ito T."/>
            <person name="Ito Y."/>
            <person name="Ito Y."/>
            <person name="Iwabuchi A."/>
            <person name="Kamiya K."/>
            <person name="Karasawa W."/>
            <person name="Kurita K."/>
            <person name="Katagiri S."/>
            <person name="Kikuta A."/>
            <person name="Kobayashi H."/>
            <person name="Kobayashi N."/>
            <person name="Machita K."/>
            <person name="Maehara T."/>
            <person name="Masukawa M."/>
            <person name="Mizubayashi T."/>
            <person name="Mukai Y."/>
            <person name="Nagasaki H."/>
            <person name="Nagata Y."/>
            <person name="Naito S."/>
            <person name="Nakashima M."/>
            <person name="Nakama Y."/>
            <person name="Nakamichi Y."/>
            <person name="Nakamura M."/>
            <person name="Meguro A."/>
            <person name="Negishi M."/>
            <person name="Ohta I."/>
            <person name="Ohta T."/>
            <person name="Okamoto M."/>
            <person name="Ono N."/>
            <person name="Saji S."/>
            <person name="Sakaguchi M."/>
            <person name="Sakai K."/>
            <person name="Shibata M."/>
            <person name="Shimokawa T."/>
            <person name="Song J."/>
            <person name="Takazaki Y."/>
            <person name="Terasawa K."/>
            <person name="Tsugane M."/>
            <person name="Tsuji K."/>
            <person name="Ueda S."/>
            <person name="Waki K."/>
            <person name="Yamagata H."/>
            <person name="Yamamoto M."/>
            <person name="Yamamoto S."/>
            <person name="Yamane H."/>
            <person name="Yoshiki S."/>
            <person name="Yoshihara R."/>
            <person name="Yukawa K."/>
            <person name="Zhong H."/>
            <person name="Yano M."/>
            <person name="Yuan Q."/>
            <person name="Ouyang S."/>
            <person name="Liu J."/>
            <person name="Jones K.M."/>
            <person name="Gansberger K."/>
            <person name="Moffat K."/>
            <person name="Hill J."/>
            <person name="Bera J."/>
            <person name="Fadrosh D."/>
            <person name="Jin S."/>
            <person name="Johri S."/>
            <person name="Kim M."/>
            <person name="Overton L."/>
            <person name="Reardon M."/>
            <person name="Tsitrin T."/>
            <person name="Vuong H."/>
            <person name="Weaver B."/>
            <person name="Ciecko A."/>
            <person name="Tallon L."/>
            <person name="Jackson J."/>
            <person name="Pai G."/>
            <person name="Aken S.V."/>
            <person name="Utterback T."/>
            <person name="Reidmuller S."/>
            <person name="Feldblyum T."/>
            <person name="Hsiao J."/>
            <person name="Zismann V."/>
            <person name="Iobst S."/>
            <person name="de Vazeille A.R."/>
            <person name="Buell C.R."/>
            <person name="Ying K."/>
            <person name="Li Y."/>
            <person name="Lu T."/>
            <person name="Huang Y."/>
            <person name="Zhao Q."/>
            <person name="Feng Q."/>
            <person name="Zhang L."/>
            <person name="Zhu J."/>
            <person name="Weng Q."/>
            <person name="Mu J."/>
            <person name="Lu Y."/>
            <person name="Fan D."/>
            <person name="Liu Y."/>
            <person name="Guan J."/>
            <person name="Zhang Y."/>
            <person name="Yu S."/>
            <person name="Liu X."/>
            <person name="Zhang Y."/>
            <person name="Hong G."/>
            <person name="Han B."/>
            <person name="Choisne N."/>
            <person name="Demange N."/>
            <person name="Orjeda G."/>
            <person name="Samain S."/>
            <person name="Cattolico L."/>
            <person name="Pelletier E."/>
            <person name="Couloux A."/>
            <person name="Segurens B."/>
            <person name="Wincker P."/>
            <person name="D'Hont A."/>
            <person name="Scarpelli C."/>
            <person name="Weissenbach J."/>
            <person name="Salanoubat M."/>
            <person name="Quetier F."/>
            <person name="Yu Y."/>
            <person name="Kim H.R."/>
            <person name="Rambo T."/>
            <person name="Currie J."/>
            <person name="Collura K."/>
            <person name="Luo M."/>
            <person name="Yang T."/>
            <person name="Ammiraju J.S.S."/>
            <person name="Engler F."/>
            <person name="Soderlund C."/>
            <person name="Wing R.A."/>
            <person name="Palmer L.E."/>
            <person name="de la Bastide M."/>
            <person name="Spiegel L."/>
            <person name="Nascimento L."/>
            <person name="Zutavern T."/>
            <person name="O'Shaughnessy A."/>
            <person name="Dike S."/>
            <person name="Dedhia N."/>
            <person name="Preston R."/>
            <person name="Balija V."/>
            <person name="McCombie W.R."/>
            <person name="Chow T."/>
            <person name="Chen H."/>
            <person name="Chung M."/>
            <person name="Chen C."/>
            <person name="Shaw J."/>
            <person name="Wu H."/>
            <person name="Hsiao K."/>
            <person name="Chao Y."/>
            <person name="Chu M."/>
            <person name="Cheng C."/>
            <person name="Hour A."/>
            <person name="Lee P."/>
            <person name="Lin S."/>
            <person name="Lin Y."/>
            <person name="Liou J."/>
            <person name="Liu S."/>
            <person name="Hsing Y."/>
            <person name="Raghuvanshi S."/>
            <person name="Mohanty A."/>
            <person name="Bharti A.K."/>
            <person name="Gaur A."/>
            <person name="Gupta V."/>
            <person name="Kumar D."/>
            <person name="Ravi V."/>
            <person name="Vij S."/>
            <person name="Kapur A."/>
            <person name="Khurana P."/>
            <person name="Khurana P."/>
            <person name="Khurana J.P."/>
            <person name="Tyagi A.K."/>
            <person name="Gaikwad K."/>
            <person name="Singh A."/>
            <person name="Dalal V."/>
            <person name="Srivastava S."/>
            <person name="Dixit A."/>
            <person name="Pal A.K."/>
            <person name="Ghazi I.A."/>
            <person name="Yadav M."/>
            <person name="Pandit A."/>
            <person name="Bhargava A."/>
            <person name="Sureshbabu K."/>
            <person name="Batra K."/>
            <person name="Sharma T.R."/>
            <person name="Mohapatra T."/>
            <person name="Singh N.K."/>
            <person name="Messing J."/>
            <person name="Nelson A.B."/>
            <person name="Fuks G."/>
            <person name="Kavchok S."/>
            <person name="Keizer G."/>
            <person name="Linton E."/>
            <person name="Llaca V."/>
            <person name="Song R."/>
            <person name="Tanyolac B."/>
            <person name="Young S."/>
            <person name="Ho-Il K."/>
            <person name="Hahn J.H."/>
            <person name="Sangsakoo G."/>
            <person name="Vanavichit A."/>
            <person name="de Mattos Luiz.A.T."/>
            <person name="Zimmer P.D."/>
            <person name="Malone G."/>
            <person name="Dellagostin O."/>
            <person name="de Oliveira A.C."/>
            <person name="Bevan M."/>
            <person name="Bancroft I."/>
            <person name="Minx P."/>
            <person name="Cordum H."/>
            <person name="Wilson R."/>
            <person name="Cheng Z."/>
            <person name="Jin W."/>
            <person name="Jiang J."/>
            <person name="Leong S.A."/>
            <person name="Iwama H."/>
            <person name="Gojobori T."/>
            <person name="Itoh T."/>
            <person name="Niimura Y."/>
            <person name="Fujii Y."/>
            <person name="Habara T."/>
            <person name="Sakai H."/>
            <person name="Sato Y."/>
            <person name="Wilson G."/>
            <person name="Kumar K."/>
            <person name="McCouch S."/>
            <person name="Juretic N."/>
            <person name="Hoen D."/>
            <person name="Wright S."/>
            <person name="Bruskiewich R."/>
            <person name="Bureau T."/>
            <person name="Miyao A."/>
            <person name="Hirochika H."/>
            <person name="Nishikawa T."/>
            <person name="Kadowaki K."/>
            <person name="Sugiura M."/>
            <person name="Burr B."/>
            <person name="Sasaki T."/>
        </authorList>
    </citation>
    <scope>NUCLEOTIDE SEQUENCE [LARGE SCALE GENOMIC DNA]</scope>
    <source>
        <strain evidence="4">cv. Nipponbare</strain>
    </source>
</reference>
<feature type="region of interest" description="Disordered" evidence="1">
    <location>
        <begin position="1"/>
        <end position="81"/>
    </location>
</feature>
<sequence>MAAPGHHWGDWRPAACRREVGRPAARRRAVGGPIARRPGVGGPPTRQGESGDRHIDGESAPSRWETGKDRFGGGRSGPIEK</sequence>
<dbReference type="EMBL" id="AC097368">
    <property type="protein sequence ID" value="AAO38455.1"/>
    <property type="molecule type" value="Genomic_DNA"/>
</dbReference>
<reference evidence="2" key="4">
    <citation type="submission" date="2006-01" db="EMBL/GenBank/DDBJ databases">
        <title>Oryza sativa chromosome 3 BAC OSJNBb0017F17 genomic sequence.</title>
        <authorList>
            <person name="Buell C.R."/>
            <person name="Yuan Q."/>
            <person name="Ouyang S."/>
            <person name="Liu J."/>
            <person name="Gansberger K."/>
            <person name="Jones K.M."/>
            <person name="Overton II L.L."/>
            <person name="Tsitrin T."/>
            <person name="Kim M.M."/>
            <person name="Bera J.J."/>
            <person name="Jin S.S."/>
            <person name="Fadrosh D.W."/>
            <person name="Tallon L.J."/>
            <person name="Koo H."/>
            <person name="Zismann V."/>
            <person name="Hsiao J."/>
            <person name="Blunt S."/>
            <person name="Vanaken S.S."/>
            <person name="Riedmuller S.B."/>
            <person name="Utterback T.T."/>
            <person name="Feldblyum T.V."/>
            <person name="Yang Q.Q."/>
            <person name="Haas B.J."/>
            <person name="Suh B.B."/>
            <person name="Peterson J.J."/>
            <person name="Quackenbush J."/>
            <person name="White O."/>
            <person name="Salzberg S.L."/>
            <person name="Fraser C.M."/>
        </authorList>
    </citation>
    <scope>NUCLEOTIDE SEQUENCE</scope>
</reference>
<evidence type="ECO:0000313" key="4">
    <source>
        <dbReference type="Proteomes" id="UP000000763"/>
    </source>
</evidence>
<organism evidence="2 4">
    <name type="scientific">Oryza sativa subsp. japonica</name>
    <name type="common">Rice</name>
    <dbReference type="NCBI Taxonomy" id="39947"/>
    <lineage>
        <taxon>Eukaryota</taxon>
        <taxon>Viridiplantae</taxon>
        <taxon>Streptophyta</taxon>
        <taxon>Embryophyta</taxon>
        <taxon>Tracheophyta</taxon>
        <taxon>Spermatophyta</taxon>
        <taxon>Magnoliopsida</taxon>
        <taxon>Liliopsida</taxon>
        <taxon>Poales</taxon>
        <taxon>Poaceae</taxon>
        <taxon>BOP clade</taxon>
        <taxon>Oryzoideae</taxon>
        <taxon>Oryzeae</taxon>
        <taxon>Oryzinae</taxon>
        <taxon>Oryza</taxon>
        <taxon>Oryza sativa</taxon>
    </lineage>
</organism>
<name>Q10EI3_ORYSJ</name>
<proteinExistence type="predicted"/>
<dbReference type="Proteomes" id="UP000000763">
    <property type="component" value="Chromosome 3"/>
</dbReference>
<evidence type="ECO:0000313" key="3">
    <source>
        <dbReference type="EMBL" id="AAX95634.1"/>
    </source>
</evidence>
<accession>Q10EI3</accession>
<dbReference type="EMBL" id="AC093017">
    <property type="protein sequence ID" value="AAX95634.1"/>
    <property type="molecule type" value="Genomic_DNA"/>
</dbReference>
<feature type="compositionally biased region" description="Basic and acidic residues" evidence="1">
    <location>
        <begin position="65"/>
        <end position="81"/>
    </location>
</feature>
<reference evidence="2" key="1">
    <citation type="submission" date="2003-02" db="EMBL/GenBank/DDBJ databases">
        <authorList>
            <person name="Buell R."/>
            <person name="Liu J."/>
            <person name="Childs K."/>
            <person name="Zaborsky J."/>
            <person name="Tallon L."/>
            <person name="Wirtz U."/>
            <person name="Wei F."/>
            <person name="Kuang H."/>
            <person name="Zhang P."/>
            <person name="Marano M."/>
            <person name="Baker B."/>
        </authorList>
    </citation>
    <scope>NUCLEOTIDE SEQUENCE</scope>
</reference>
<protein>
    <submittedName>
        <fullName evidence="2">Uncharacterized protein</fullName>
    </submittedName>
</protein>
<reference evidence="3" key="5">
    <citation type="submission" date="2006-11" db="EMBL/GenBank/DDBJ databases">
        <title>.</title>
        <authorList>
            <person name="Buell C."/>
            <person name="Yuan Q."/>
            <person name="Ouyang S."/>
            <person name="Liu J."/>
            <person name="Wang A."/>
            <person name="Maiti R."/>
            <person name="Lin H."/>
            <person name="Zhu W."/>
            <person name="Hamilton J."/>
            <person name="Jones K."/>
            <person name="Tallon L."/>
            <person name="Feldblyum T."/>
            <person name="Tsitrin T."/>
            <person name="Bera J."/>
            <person name="Kim M."/>
            <person name="Jin S."/>
            <person name="Fadrosh D."/>
            <person name="Vuong H."/>
            <person name="Overton II L."/>
            <person name="Reardon M."/>
            <person name="Weaver B."/>
            <person name="Johri S."/>
            <person name="Lewis M."/>
            <person name="Utterback T."/>
            <person name="Van Aken S."/>
            <person name="Wortman J."/>
            <person name="Haas B."/>
            <person name="Koo H."/>
            <person name="Zismann V."/>
            <person name="Hsiao J."/>
            <person name="Iobst S."/>
            <person name="de Vazeilles A."/>
            <person name="White O."/>
            <person name="Salzberg S."/>
            <person name="Fraser C."/>
        </authorList>
    </citation>
    <scope>NUCLEOTIDE SEQUENCE</scope>
</reference>